<keyword evidence="3" id="KW-0687">Ribonucleoprotein</keyword>
<dbReference type="Pfam" id="PF00253">
    <property type="entry name" value="Ribosomal_S14"/>
    <property type="match status" value="1"/>
</dbReference>
<keyword evidence="2 4" id="KW-0689">Ribosomal protein</keyword>
<dbReference type="GO" id="GO:0003735">
    <property type="term" value="F:structural constituent of ribosome"/>
    <property type="evidence" value="ECO:0007669"/>
    <property type="project" value="InterPro"/>
</dbReference>
<dbReference type="NCBIfam" id="NF006477">
    <property type="entry name" value="PRK08881.1"/>
    <property type="match status" value="1"/>
</dbReference>
<dbReference type="InterPro" id="IPR001209">
    <property type="entry name" value="Ribosomal_uS14"/>
</dbReference>
<proteinExistence type="inferred from homology"/>
<dbReference type="EMBL" id="MF372930">
    <property type="protein sequence ID" value="AWS06638.1"/>
    <property type="molecule type" value="Genomic_DNA"/>
</dbReference>
<comment type="similarity">
    <text evidence="1">Belongs to the universal ribosomal protein uS14 family.</text>
</comment>
<evidence type="ECO:0000256" key="3">
    <source>
        <dbReference type="ARBA" id="ARBA00023274"/>
    </source>
</evidence>
<evidence type="ECO:0000256" key="2">
    <source>
        <dbReference type="ARBA" id="ARBA00022980"/>
    </source>
</evidence>
<dbReference type="PANTHER" id="PTHR19836:SF19">
    <property type="entry name" value="SMALL RIBOSOMAL SUBUNIT PROTEIN US14M"/>
    <property type="match status" value="1"/>
</dbReference>
<protein>
    <submittedName>
        <fullName evidence="4">Ribosomal protein S14</fullName>
    </submittedName>
</protein>
<dbReference type="PANTHER" id="PTHR19836">
    <property type="entry name" value="30S RIBOSOMAL PROTEIN S14"/>
    <property type="match status" value="1"/>
</dbReference>
<sequence length="100" mass="12025">MSKKSLIQKEEKKKKMECKYKNIRKSLKKKNKSTFLLKEKMKINIEFQLLPRNSSSTRLRRRCFLTGRPRANFRFFNLSRIILFKMVNACLLPGVTKPNW</sequence>
<evidence type="ECO:0000256" key="1">
    <source>
        <dbReference type="ARBA" id="ARBA00009083"/>
    </source>
</evidence>
<dbReference type="GO" id="GO:0015935">
    <property type="term" value="C:small ribosomal subunit"/>
    <property type="evidence" value="ECO:0007669"/>
    <property type="project" value="TreeGrafter"/>
</dbReference>
<reference evidence="4" key="1">
    <citation type="submission" date="2017-06" db="EMBL/GenBank/DDBJ databases">
        <title>The plastome of Mitrastemon kanehirai.</title>
        <authorList>
            <person name="Shyu S.-Y."/>
            <person name="Hu J.-M."/>
        </authorList>
    </citation>
    <scope>NUCLEOTIDE SEQUENCE</scope>
</reference>
<dbReference type="SUPFAM" id="SSF57716">
    <property type="entry name" value="Glucocorticoid receptor-like (DNA-binding domain)"/>
    <property type="match status" value="1"/>
</dbReference>
<evidence type="ECO:0000313" key="4">
    <source>
        <dbReference type="EMBL" id="AWS06638.1"/>
    </source>
</evidence>
<geneLocation type="plastid" evidence="4"/>
<dbReference type="Gene3D" id="1.10.287.1480">
    <property type="match status" value="1"/>
</dbReference>
<organism evidence="4">
    <name type="scientific">Mitrastemon kanehirai</name>
    <dbReference type="NCBI Taxonomy" id="1358725"/>
    <lineage>
        <taxon>Eukaryota</taxon>
        <taxon>Viridiplantae</taxon>
        <taxon>Streptophyta</taxon>
        <taxon>Embryophyta</taxon>
        <taxon>Tracheophyta</taxon>
        <taxon>Spermatophyta</taxon>
        <taxon>Magnoliopsida</taxon>
        <taxon>eudicotyledons</taxon>
        <taxon>Gunneridae</taxon>
        <taxon>Pentapetalae</taxon>
        <taxon>asterids</taxon>
        <taxon>Ericales</taxon>
        <taxon>Mitrastemonaceae</taxon>
        <taxon>Mitrastemon</taxon>
    </lineage>
</organism>
<accession>A0A4Y1MCG2</accession>
<dbReference type="GO" id="GO:0006412">
    <property type="term" value="P:translation"/>
    <property type="evidence" value="ECO:0007669"/>
    <property type="project" value="InterPro"/>
</dbReference>
<gene>
    <name evidence="4" type="primary">rps14</name>
</gene>
<dbReference type="AlphaFoldDB" id="A0A4Y1MCG2"/>
<keyword evidence="4" id="KW-0934">Plastid</keyword>
<name>A0A4Y1MCG2_9ERIC</name>
<dbReference type="GO" id="GO:0005737">
    <property type="term" value="C:cytoplasm"/>
    <property type="evidence" value="ECO:0007669"/>
    <property type="project" value="UniProtKB-ARBA"/>
</dbReference>